<dbReference type="CDD" id="cd00063">
    <property type="entry name" value="FN3"/>
    <property type="match status" value="1"/>
</dbReference>
<dbReference type="InterPro" id="IPR050964">
    <property type="entry name" value="Striated_Muscle_Regulatory"/>
</dbReference>
<dbReference type="PANTHER" id="PTHR13817">
    <property type="entry name" value="TITIN"/>
    <property type="match status" value="1"/>
</dbReference>
<dbReference type="InterPro" id="IPR013783">
    <property type="entry name" value="Ig-like_fold"/>
</dbReference>
<feature type="domain" description="Fibronectin type-III" evidence="3">
    <location>
        <begin position="111"/>
        <end position="207"/>
    </location>
</feature>
<reference evidence="4" key="2">
    <citation type="submission" date="2025-09" db="UniProtKB">
        <authorList>
            <consortium name="Ensembl"/>
        </authorList>
    </citation>
    <scope>IDENTIFICATION</scope>
</reference>
<dbReference type="PROSITE" id="PS50853">
    <property type="entry name" value="FN3"/>
    <property type="match status" value="1"/>
</dbReference>
<evidence type="ECO:0000313" key="4">
    <source>
        <dbReference type="Ensembl" id="ENSAZOP00000006434.1"/>
    </source>
</evidence>
<accession>A0A8B9UAF1</accession>
<organism evidence="4 5">
    <name type="scientific">Anas zonorhyncha</name>
    <name type="common">Eastern spot-billed duck</name>
    <dbReference type="NCBI Taxonomy" id="75864"/>
    <lineage>
        <taxon>Eukaryota</taxon>
        <taxon>Metazoa</taxon>
        <taxon>Chordata</taxon>
        <taxon>Craniata</taxon>
        <taxon>Vertebrata</taxon>
        <taxon>Euteleostomi</taxon>
        <taxon>Archelosauria</taxon>
        <taxon>Archosauria</taxon>
        <taxon>Dinosauria</taxon>
        <taxon>Saurischia</taxon>
        <taxon>Theropoda</taxon>
        <taxon>Coelurosauria</taxon>
        <taxon>Aves</taxon>
        <taxon>Neognathae</taxon>
        <taxon>Galloanserae</taxon>
        <taxon>Anseriformes</taxon>
        <taxon>Anatidae</taxon>
        <taxon>Anatinae</taxon>
        <taxon>Anas</taxon>
    </lineage>
</organism>
<dbReference type="PANTHER" id="PTHR13817:SF96">
    <property type="entry name" value="NEURAL CELL ADHESION MOLECULE 1"/>
    <property type="match status" value="1"/>
</dbReference>
<sequence>MTGWEPRWLFGSELVRNTVATSEIRFRGVGKQQRYSPILQALQVTNICRKDSVSFSLHWAFFLCSLSPLLPAFHSFLSCYASPLHVLSILRVSIATRPLTESESTEPPTGEPSAPKLEGQMGEDGNSIKVNVIKQDDGGSPIRHYLIKYKAKHSSEWKPEIRLPSGSDHVMLKSLDWNAEYEVSVIAENQQGKSKPAHYAFRTSAQPTVIPATLGSPSTSSSFVSLLLSAVTLLLLC</sequence>
<name>A0A8B9UAF1_9AVES</name>
<dbReference type="Proteomes" id="UP000694549">
    <property type="component" value="Unplaced"/>
</dbReference>
<dbReference type="Pfam" id="PF00041">
    <property type="entry name" value="fn3"/>
    <property type="match status" value="1"/>
</dbReference>
<evidence type="ECO:0000256" key="1">
    <source>
        <dbReference type="ARBA" id="ARBA00022737"/>
    </source>
</evidence>
<dbReference type="SUPFAM" id="SSF49265">
    <property type="entry name" value="Fibronectin type III"/>
    <property type="match status" value="1"/>
</dbReference>
<proteinExistence type="predicted"/>
<keyword evidence="5" id="KW-1185">Reference proteome</keyword>
<dbReference type="Ensembl" id="ENSAZOT00000006867.1">
    <property type="protein sequence ID" value="ENSAZOP00000006434.1"/>
    <property type="gene ID" value="ENSAZOG00000003994.1"/>
</dbReference>
<dbReference type="FunFam" id="2.60.40.10:FF:000221">
    <property type="entry name" value="neural cell adhesion molecule 1 isoform X2"/>
    <property type="match status" value="1"/>
</dbReference>
<dbReference type="InterPro" id="IPR003961">
    <property type="entry name" value="FN3_dom"/>
</dbReference>
<reference evidence="4" key="1">
    <citation type="submission" date="2025-08" db="UniProtKB">
        <authorList>
            <consortium name="Ensembl"/>
        </authorList>
    </citation>
    <scope>IDENTIFICATION</scope>
</reference>
<dbReference type="InterPro" id="IPR036116">
    <property type="entry name" value="FN3_sf"/>
</dbReference>
<feature type="region of interest" description="Disordered" evidence="2">
    <location>
        <begin position="100"/>
        <end position="123"/>
    </location>
</feature>
<evidence type="ECO:0000259" key="3">
    <source>
        <dbReference type="PROSITE" id="PS50853"/>
    </source>
</evidence>
<evidence type="ECO:0000313" key="5">
    <source>
        <dbReference type="Proteomes" id="UP000694549"/>
    </source>
</evidence>
<feature type="compositionally biased region" description="Low complexity" evidence="2">
    <location>
        <begin position="101"/>
        <end position="113"/>
    </location>
</feature>
<keyword evidence="1" id="KW-0677">Repeat</keyword>
<dbReference type="Gene3D" id="2.60.40.10">
    <property type="entry name" value="Immunoglobulins"/>
    <property type="match status" value="1"/>
</dbReference>
<protein>
    <submittedName>
        <fullName evidence="4">Neural cell adhesion molecule 1</fullName>
    </submittedName>
</protein>
<evidence type="ECO:0000256" key="2">
    <source>
        <dbReference type="SAM" id="MobiDB-lite"/>
    </source>
</evidence>
<dbReference type="AlphaFoldDB" id="A0A8B9UAF1"/>